<dbReference type="InterPro" id="IPR032675">
    <property type="entry name" value="LRR_dom_sf"/>
</dbReference>
<reference evidence="2 3" key="1">
    <citation type="submission" date="2014-02" db="EMBL/GenBank/DDBJ databases">
        <title>The genome sequence of the entomopathogenic fungus Metarhizium robertsii ARSEF 2575.</title>
        <authorList>
            <person name="Giuliano Garisto Donzelli B."/>
            <person name="Roe B.A."/>
            <person name="Macmil S.L."/>
            <person name="Krasnoff S.B."/>
            <person name="Gibson D.M."/>
        </authorList>
    </citation>
    <scope>NUCLEOTIDE SEQUENCE [LARGE SCALE GENOMIC DNA]</scope>
    <source>
        <strain evidence="2 3">ARSEF 2575</strain>
    </source>
</reference>
<sequence length="772" mass="86909">MSLPSYQEATAGTDWLLLVAPFCDFDDCRSLCLVSRRFRHIFAPRLWNDLLCSVRRIGLDPGDDLTWWFDFVFNKLDRVGRATRDLVQALDARHFAKDAFDFSSDQNERRLTSSLQRALTLLPHVNTILLDGHADIDHAVLLGTQPSAALGLNNLRILSIQDCSCQLPNVFFSTPHLQKLIYLDISNLPGSLISLVQSDLLPALRILKVRGRELDDSALCFLMRRFGPQLWSLDVGSNKISDDAVQIFKDWGLPASQLRTSDHFQVEGEIVTQSWGTADYGHFLCIQESDLSGSFCHPERYFVDAPAYTSHANMALQEYQVHRLDGNQAVRRDSADAAKEAMSEEHQSRLGTDDYLFSTGITHLRLSYNRLSAHGIQKLLRISNGYIEDLACDSMPLLPNVGTYRKAWPPKSNLDGILGAAHLFRPVFSSNLRVLRIHHSLVTNIPSLQMVGLSSLARLFLAETAILRRVERAYPQTFTPDMNPRLLSLTLTCLPRRSSGPLISRLLQFLKLLAIQERGIQDALLSASTRRSPGVLQGLRHLRLEFEPDSMEEGFSTSEDLDPEELMNSGEKVFSFFEDERMESWSRSRARQMLHSKRVAVHSPAAVDNQASGSDRDNPEFVTYDADWSGDRFSIPVWAGPNDPDAPEVLKDYRRLVLERHVRDGVGPASPAQILAGAPSRSFIFHVAWSAAVMPSDLRPPTRGELAGMSDVLDELKTYRLNGRAKYMQHKELAQMAGRHVSLGETHFFWTGRLEVSTEATLPLAQSSQYWR</sequence>
<dbReference type="OrthoDB" id="5213490at2759"/>
<dbReference type="SUPFAM" id="SSF52047">
    <property type="entry name" value="RNI-like"/>
    <property type="match status" value="1"/>
</dbReference>
<dbReference type="Gene3D" id="3.80.10.10">
    <property type="entry name" value="Ribonuclease Inhibitor"/>
    <property type="match status" value="1"/>
</dbReference>
<proteinExistence type="predicted"/>
<dbReference type="Proteomes" id="UP000030151">
    <property type="component" value="Unassembled WGS sequence"/>
</dbReference>
<dbReference type="AlphaFoldDB" id="A0A0A1V6P8"/>
<evidence type="ECO:0000313" key="3">
    <source>
        <dbReference type="Proteomes" id="UP000030151"/>
    </source>
</evidence>
<evidence type="ECO:0008006" key="4">
    <source>
        <dbReference type="Google" id="ProtNLM"/>
    </source>
</evidence>
<dbReference type="EMBL" id="JELW01000001">
    <property type="protein sequence ID" value="EXV05296.1"/>
    <property type="molecule type" value="Genomic_DNA"/>
</dbReference>
<accession>A0A0A1V6P8</accession>
<dbReference type="HOGENOM" id="CLU_021422_1_0_1"/>
<protein>
    <recommendedName>
        <fullName evidence="4">Leucine rich repeat domain protein</fullName>
    </recommendedName>
</protein>
<gene>
    <name evidence="2" type="ORF">X797_000007</name>
</gene>
<feature type="region of interest" description="Disordered" evidence="1">
    <location>
        <begin position="601"/>
        <end position="620"/>
    </location>
</feature>
<comment type="caution">
    <text evidence="2">The sequence shown here is derived from an EMBL/GenBank/DDBJ whole genome shotgun (WGS) entry which is preliminary data.</text>
</comment>
<evidence type="ECO:0000256" key="1">
    <source>
        <dbReference type="SAM" id="MobiDB-lite"/>
    </source>
</evidence>
<name>A0A0A1V6P8_9HYPO</name>
<evidence type="ECO:0000313" key="2">
    <source>
        <dbReference type="EMBL" id="EXV05296.1"/>
    </source>
</evidence>
<organism evidence="2 3">
    <name type="scientific">Metarhizium robertsii</name>
    <dbReference type="NCBI Taxonomy" id="568076"/>
    <lineage>
        <taxon>Eukaryota</taxon>
        <taxon>Fungi</taxon>
        <taxon>Dikarya</taxon>
        <taxon>Ascomycota</taxon>
        <taxon>Pezizomycotina</taxon>
        <taxon>Sordariomycetes</taxon>
        <taxon>Hypocreomycetidae</taxon>
        <taxon>Hypocreales</taxon>
        <taxon>Clavicipitaceae</taxon>
        <taxon>Metarhizium</taxon>
    </lineage>
</organism>